<gene>
    <name evidence="3" type="primary">101895311</name>
    <name evidence="5" type="synonym">LOC101895311</name>
</gene>
<feature type="transmembrane region" description="Helical" evidence="1">
    <location>
        <begin position="80"/>
        <end position="96"/>
    </location>
</feature>
<evidence type="ECO:0000256" key="2">
    <source>
        <dbReference type="SAM" id="SignalP"/>
    </source>
</evidence>
<proteinExistence type="predicted"/>
<accession>A0A1I8M640</accession>
<organism evidence="3">
    <name type="scientific">Musca domestica</name>
    <name type="common">House fly</name>
    <dbReference type="NCBI Taxonomy" id="7370"/>
    <lineage>
        <taxon>Eukaryota</taxon>
        <taxon>Metazoa</taxon>
        <taxon>Ecdysozoa</taxon>
        <taxon>Arthropoda</taxon>
        <taxon>Hexapoda</taxon>
        <taxon>Insecta</taxon>
        <taxon>Pterygota</taxon>
        <taxon>Neoptera</taxon>
        <taxon>Endopterygota</taxon>
        <taxon>Diptera</taxon>
        <taxon>Brachycera</taxon>
        <taxon>Muscomorpha</taxon>
        <taxon>Muscoidea</taxon>
        <taxon>Muscidae</taxon>
        <taxon>Musca</taxon>
    </lineage>
</organism>
<dbReference type="VEuPathDB" id="VectorBase:MDOA001610"/>
<dbReference type="EnsemblMetazoa" id="MDOA001610-RB">
    <property type="protein sequence ID" value="MDOA001610-PB"/>
    <property type="gene ID" value="MDOA001610"/>
</dbReference>
<feature type="signal peptide" evidence="2">
    <location>
        <begin position="1"/>
        <end position="24"/>
    </location>
</feature>
<feature type="transmembrane region" description="Helical" evidence="1">
    <location>
        <begin position="54"/>
        <end position="73"/>
    </location>
</feature>
<dbReference type="GeneID" id="101895311"/>
<evidence type="ECO:0000256" key="1">
    <source>
        <dbReference type="SAM" id="Phobius"/>
    </source>
</evidence>
<dbReference type="VEuPathDB" id="VectorBase:MDOMA2_004033"/>
<feature type="chain" id="PRO_5044559901" evidence="2">
    <location>
        <begin position="25"/>
        <end position="144"/>
    </location>
</feature>
<sequence length="144" mass="16769">MGLSPLSWHCIVLAIAFLLFNVYSFDEDWKNLEKHVMNKTESEDPIDDESEFDSYVFVGYSLAAMLFAILMIWGIFKRNVYLMVPVFSTIAFGMFYKENWLDSKERCIAVLGAGFAFLNPIFIEMHQIRKENAAKRRRQVTVYG</sequence>
<name>A0A1I8M640_MUSDO</name>
<keyword evidence="1" id="KW-1133">Transmembrane helix</keyword>
<keyword evidence="2" id="KW-0732">Signal</keyword>
<dbReference type="RefSeq" id="XP_011292427.1">
    <property type="nucleotide sequence ID" value="XM_011294125.2"/>
</dbReference>
<dbReference type="AlphaFoldDB" id="A0A1I8M640"/>
<reference evidence="3" key="1">
    <citation type="submission" date="2020-05" db="UniProtKB">
        <authorList>
            <consortium name="EnsemblMetazoa"/>
        </authorList>
    </citation>
    <scope>IDENTIFICATION</scope>
    <source>
        <strain evidence="3">Aabys</strain>
    </source>
</reference>
<keyword evidence="4" id="KW-1185">Reference proteome</keyword>
<protein>
    <submittedName>
        <fullName evidence="5">Uncharacterized protein LOC101895311 isoform X2</fullName>
    </submittedName>
</protein>
<keyword evidence="1" id="KW-0472">Membrane</keyword>
<keyword evidence="1" id="KW-0812">Transmembrane</keyword>
<evidence type="ECO:0000313" key="4">
    <source>
        <dbReference type="Proteomes" id="UP001652621"/>
    </source>
</evidence>
<evidence type="ECO:0000313" key="3">
    <source>
        <dbReference type="EnsemblMetazoa" id="MDOA001610-PB"/>
    </source>
</evidence>
<evidence type="ECO:0000313" key="5">
    <source>
        <dbReference type="RefSeq" id="XP_011292427.1"/>
    </source>
</evidence>
<dbReference type="Proteomes" id="UP001652621">
    <property type="component" value="Unplaced"/>
</dbReference>
<reference evidence="5" key="2">
    <citation type="submission" date="2025-04" db="UniProtKB">
        <authorList>
            <consortium name="RefSeq"/>
        </authorList>
    </citation>
    <scope>IDENTIFICATION</scope>
    <source>
        <strain evidence="5">Aabys</strain>
    </source>
</reference>
<feature type="transmembrane region" description="Helical" evidence="1">
    <location>
        <begin position="108"/>
        <end position="128"/>
    </location>
</feature>